<evidence type="ECO:0000313" key="2">
    <source>
        <dbReference type="Proteomes" id="UP000324222"/>
    </source>
</evidence>
<organism evidence="1 2">
    <name type="scientific">Portunus trituberculatus</name>
    <name type="common">Swimming crab</name>
    <name type="synonym">Neptunus trituberculatus</name>
    <dbReference type="NCBI Taxonomy" id="210409"/>
    <lineage>
        <taxon>Eukaryota</taxon>
        <taxon>Metazoa</taxon>
        <taxon>Ecdysozoa</taxon>
        <taxon>Arthropoda</taxon>
        <taxon>Crustacea</taxon>
        <taxon>Multicrustacea</taxon>
        <taxon>Malacostraca</taxon>
        <taxon>Eumalacostraca</taxon>
        <taxon>Eucarida</taxon>
        <taxon>Decapoda</taxon>
        <taxon>Pleocyemata</taxon>
        <taxon>Brachyura</taxon>
        <taxon>Eubrachyura</taxon>
        <taxon>Portunoidea</taxon>
        <taxon>Portunidae</taxon>
        <taxon>Portuninae</taxon>
        <taxon>Portunus</taxon>
    </lineage>
</organism>
<protein>
    <submittedName>
        <fullName evidence="1">Uncharacterized protein</fullName>
    </submittedName>
</protein>
<proteinExistence type="predicted"/>
<dbReference type="AlphaFoldDB" id="A0A5B7K553"/>
<gene>
    <name evidence="1" type="ORF">E2C01_097710</name>
</gene>
<reference evidence="1 2" key="1">
    <citation type="submission" date="2019-05" db="EMBL/GenBank/DDBJ databases">
        <title>Another draft genome of Portunus trituberculatus and its Hox gene families provides insights of decapod evolution.</title>
        <authorList>
            <person name="Jeong J.-H."/>
            <person name="Song I."/>
            <person name="Kim S."/>
            <person name="Choi T."/>
            <person name="Kim D."/>
            <person name="Ryu S."/>
            <person name="Kim W."/>
        </authorList>
    </citation>
    <scope>NUCLEOTIDE SEQUENCE [LARGE SCALE GENOMIC DNA]</scope>
    <source>
        <tissue evidence="1">Muscle</tissue>
    </source>
</reference>
<dbReference type="EMBL" id="VSRR010130130">
    <property type="protein sequence ID" value="MPD02150.1"/>
    <property type="molecule type" value="Genomic_DNA"/>
</dbReference>
<dbReference type="Proteomes" id="UP000324222">
    <property type="component" value="Unassembled WGS sequence"/>
</dbReference>
<accession>A0A5B7K553</accession>
<name>A0A5B7K553_PORTR</name>
<keyword evidence="2" id="KW-1185">Reference proteome</keyword>
<evidence type="ECO:0000313" key="1">
    <source>
        <dbReference type="EMBL" id="MPD02150.1"/>
    </source>
</evidence>
<comment type="caution">
    <text evidence="1">The sequence shown here is derived from an EMBL/GenBank/DDBJ whole genome shotgun (WGS) entry which is preliminary data.</text>
</comment>
<sequence>MDFQSEGGEASGFTCLSTSQNNMRTIPHLTSPHLISLYITSPHLTSPHLTSLHLTLPYLI</sequence>